<evidence type="ECO:0000313" key="1">
    <source>
        <dbReference type="EMBL" id="KRZ37328.1"/>
    </source>
</evidence>
<gene>
    <name evidence="1" type="ORF">T4C_5818</name>
</gene>
<comment type="caution">
    <text evidence="1">The sequence shown here is derived from an EMBL/GenBank/DDBJ whole genome shotgun (WGS) entry which is preliminary data.</text>
</comment>
<reference evidence="1 2" key="1">
    <citation type="submission" date="2015-01" db="EMBL/GenBank/DDBJ databases">
        <title>Evolution of Trichinella species and genotypes.</title>
        <authorList>
            <person name="Korhonen P.K."/>
            <person name="Edoardo P."/>
            <person name="Giuseppe L.R."/>
            <person name="Gasser R.B."/>
        </authorList>
    </citation>
    <scope>NUCLEOTIDE SEQUENCE [LARGE SCALE GENOMIC DNA]</scope>
    <source>
        <strain evidence="1">ISS176</strain>
    </source>
</reference>
<proteinExistence type="predicted"/>
<accession>A0A0V1JQS7</accession>
<evidence type="ECO:0000313" key="2">
    <source>
        <dbReference type="Proteomes" id="UP000054826"/>
    </source>
</evidence>
<protein>
    <submittedName>
        <fullName evidence="1">Uncharacterized protein</fullName>
    </submittedName>
</protein>
<sequence length="438" mass="50388">MVVFKIGNNGICVLVEDWCVECAFVKCVGGKQKVLVFMSCVVCIRMSCAHSDVTHVYMCDSGLVVSSLSKEVKRRRSVGDFTKTPVATSCCRRRIRLLWTVVSGQLCRVRLGRVNNCRRSVVSWPGRRVRTLGRRSSMVVNVKARGRRHVGRRALRLEPGRQLDHWHRYEDRRSGIIFYWQRSCRRRLQRKKKKPRRRVQATASAAANNIIHNNTAGPVRVLWPFFQNRRTTIWFVGYSIGKLVSGGWKNVFLLCKRSNGENLTPLLAKQSSDMQFLRPWGHARFIAGRAGLANYCTQFLWNVLFKICQQLSRCLNYCREVAFHWPLLDFSNCAMNAGFCFCENLGDSNNNTSKLSLPLFLCVFRCNTCRQNCTFTNGNANKNRLFLFSFDFFSFCSQFNQFISLLKSFKISSSFLSVLNLSCFFSPIIPGLEFTDHD</sequence>
<organism evidence="1 2">
    <name type="scientific">Trichinella pseudospiralis</name>
    <name type="common">Parasitic roundworm</name>
    <dbReference type="NCBI Taxonomy" id="6337"/>
    <lineage>
        <taxon>Eukaryota</taxon>
        <taxon>Metazoa</taxon>
        <taxon>Ecdysozoa</taxon>
        <taxon>Nematoda</taxon>
        <taxon>Enoplea</taxon>
        <taxon>Dorylaimia</taxon>
        <taxon>Trichinellida</taxon>
        <taxon>Trichinellidae</taxon>
        <taxon>Trichinella</taxon>
    </lineage>
</organism>
<dbReference type="Proteomes" id="UP000054826">
    <property type="component" value="Unassembled WGS sequence"/>
</dbReference>
<name>A0A0V1JQS7_TRIPS</name>
<dbReference type="EMBL" id="JYDV01000059">
    <property type="protein sequence ID" value="KRZ37328.1"/>
    <property type="molecule type" value="Genomic_DNA"/>
</dbReference>
<dbReference type="AlphaFoldDB" id="A0A0V1JQS7"/>